<keyword evidence="1" id="KW-0645">Protease</keyword>
<reference evidence="1" key="1">
    <citation type="submission" date="2022-12" db="EMBL/GenBank/DDBJ databases">
        <authorList>
            <person name="Voronina O.L."/>
            <person name="Kunda M.S."/>
            <person name="Ryzhova N."/>
            <person name="Aksenova E.I."/>
        </authorList>
    </citation>
    <scope>NUCLEOTIDE SEQUENCE</scope>
    <source>
        <strain evidence="1">SCCH136:Ach223948</strain>
    </source>
</reference>
<dbReference type="GO" id="GO:0008233">
    <property type="term" value="F:peptidase activity"/>
    <property type="evidence" value="ECO:0007669"/>
    <property type="project" value="UniProtKB-KW"/>
</dbReference>
<dbReference type="PIRSF" id="PIRSF016624">
    <property type="entry name" value="Mu_prophg_I"/>
    <property type="match status" value="1"/>
</dbReference>
<dbReference type="Proteomes" id="UP001141992">
    <property type="component" value="Unassembled WGS sequence"/>
</dbReference>
<keyword evidence="1" id="KW-0378">Hydrolase</keyword>
<protein>
    <submittedName>
        <fullName evidence="1">Phage protease</fullName>
    </submittedName>
</protein>
<sequence>MPKSTTPLLAAFAVQIKRTGDDGAVPELHLLPDGEFKPQAAEDAREMPKSGTYRMNAQIAEKVIALARASVNDLPIDYEHQTQQAAKNGQPAPAAGWMTGAKLVFRPGEGLFAQDVRWTARAKQMLDDDEYRYQSATFLYHPETGDVLAIVGAALTNRPALDGLTSAQLAALSAQLARQFLPPTSEDDMNPLLKALLEGLGLPETATTEQGVSALAALKSQAAQAGQIAGLNAQIATLKSTPPDPTKFVSVDAVASLNTELATLRAQNAQVEIDQVINQAKAEGKVASEVVEKTWRDIGKADLAQLKALVAATPANPVLAGKRQTDGKQPGQEAGELSQAEIAVCAAMGLTPEQFKAGKQAQGLANG</sequence>
<gene>
    <name evidence="1" type="ORF">O9570_17200</name>
</gene>
<comment type="caution">
    <text evidence="1">The sequence shown here is derived from an EMBL/GenBank/DDBJ whole genome shotgun (WGS) entry which is preliminary data.</text>
</comment>
<dbReference type="RefSeq" id="WP_033454026.1">
    <property type="nucleotide sequence ID" value="NZ_CYTI01000003.1"/>
</dbReference>
<dbReference type="InterPro" id="IPR012106">
    <property type="entry name" value="Phage_Mu_Gp1"/>
</dbReference>
<dbReference type="EMBL" id="JAPZVI010000013">
    <property type="protein sequence ID" value="MCZ8403193.1"/>
    <property type="molecule type" value="Genomic_DNA"/>
</dbReference>
<organism evidence="1 2">
    <name type="scientific">Alcaligenes xylosoxydans xylosoxydans</name>
    <name type="common">Achromobacter xylosoxidans</name>
    <dbReference type="NCBI Taxonomy" id="85698"/>
    <lineage>
        <taxon>Bacteria</taxon>
        <taxon>Pseudomonadati</taxon>
        <taxon>Pseudomonadota</taxon>
        <taxon>Betaproteobacteria</taxon>
        <taxon>Burkholderiales</taxon>
        <taxon>Alcaligenaceae</taxon>
        <taxon>Achromobacter</taxon>
    </lineage>
</organism>
<accession>A0A9X3L2M0</accession>
<proteinExistence type="predicted"/>
<evidence type="ECO:0000313" key="1">
    <source>
        <dbReference type="EMBL" id="MCZ8403193.1"/>
    </source>
</evidence>
<dbReference type="Pfam" id="PF10123">
    <property type="entry name" value="Mu-like_Pro"/>
    <property type="match status" value="1"/>
</dbReference>
<dbReference type="AlphaFoldDB" id="A0A9X3L2M0"/>
<name>A0A9X3L2M0_ALCXX</name>
<dbReference type="GO" id="GO:0006508">
    <property type="term" value="P:proteolysis"/>
    <property type="evidence" value="ECO:0007669"/>
    <property type="project" value="UniProtKB-KW"/>
</dbReference>
<evidence type="ECO:0000313" key="2">
    <source>
        <dbReference type="Proteomes" id="UP001141992"/>
    </source>
</evidence>